<dbReference type="PANTHER" id="PTHR12197">
    <property type="entry name" value="HISTONE-LYSINE N-METHYLTRANSFERASE SMYD"/>
    <property type="match status" value="1"/>
</dbReference>
<dbReference type="EMBL" id="JAWDJX010000047">
    <property type="protein sequence ID" value="KAK3048547.1"/>
    <property type="molecule type" value="Genomic_DNA"/>
</dbReference>
<protein>
    <recommendedName>
        <fullName evidence="1">SET domain-containing protein</fullName>
    </recommendedName>
</protein>
<dbReference type="GO" id="GO:0005634">
    <property type="term" value="C:nucleus"/>
    <property type="evidence" value="ECO:0007669"/>
    <property type="project" value="TreeGrafter"/>
</dbReference>
<evidence type="ECO:0000313" key="2">
    <source>
        <dbReference type="EMBL" id="KAK3048547.1"/>
    </source>
</evidence>
<dbReference type="Pfam" id="PF00856">
    <property type="entry name" value="SET"/>
    <property type="match status" value="1"/>
</dbReference>
<organism evidence="2 3">
    <name type="scientific">Extremus antarcticus</name>
    <dbReference type="NCBI Taxonomy" id="702011"/>
    <lineage>
        <taxon>Eukaryota</taxon>
        <taxon>Fungi</taxon>
        <taxon>Dikarya</taxon>
        <taxon>Ascomycota</taxon>
        <taxon>Pezizomycotina</taxon>
        <taxon>Dothideomycetes</taxon>
        <taxon>Dothideomycetidae</taxon>
        <taxon>Mycosphaerellales</taxon>
        <taxon>Extremaceae</taxon>
        <taxon>Extremus</taxon>
    </lineage>
</organism>
<dbReference type="InterPro" id="IPR046341">
    <property type="entry name" value="SET_dom_sf"/>
</dbReference>
<keyword evidence="3" id="KW-1185">Reference proteome</keyword>
<dbReference type="InterPro" id="IPR001214">
    <property type="entry name" value="SET_dom"/>
</dbReference>
<dbReference type="SUPFAM" id="SSF48452">
    <property type="entry name" value="TPR-like"/>
    <property type="match status" value="1"/>
</dbReference>
<dbReference type="AlphaFoldDB" id="A0AAJ0G8X5"/>
<evidence type="ECO:0000259" key="1">
    <source>
        <dbReference type="PROSITE" id="PS50280"/>
    </source>
</evidence>
<dbReference type="SUPFAM" id="SSF82199">
    <property type="entry name" value="SET domain"/>
    <property type="match status" value="1"/>
</dbReference>
<evidence type="ECO:0000313" key="3">
    <source>
        <dbReference type="Proteomes" id="UP001271007"/>
    </source>
</evidence>
<dbReference type="InterPro" id="IPR011990">
    <property type="entry name" value="TPR-like_helical_dom_sf"/>
</dbReference>
<feature type="domain" description="SET" evidence="1">
    <location>
        <begin position="246"/>
        <end position="553"/>
    </location>
</feature>
<reference evidence="2" key="1">
    <citation type="submission" date="2023-04" db="EMBL/GenBank/DDBJ databases">
        <title>Black Yeasts Isolated from many extreme environments.</title>
        <authorList>
            <person name="Coleine C."/>
            <person name="Stajich J.E."/>
            <person name="Selbmann L."/>
        </authorList>
    </citation>
    <scope>NUCLEOTIDE SEQUENCE</scope>
    <source>
        <strain evidence="2">CCFEE 5312</strain>
    </source>
</reference>
<gene>
    <name evidence="2" type="ORF">LTR09_010041</name>
</gene>
<dbReference type="Gene3D" id="2.170.270.10">
    <property type="entry name" value="SET domain"/>
    <property type="match status" value="1"/>
</dbReference>
<dbReference type="PROSITE" id="PS50280">
    <property type="entry name" value="SET"/>
    <property type="match status" value="1"/>
</dbReference>
<sequence>MAPNSGSVSPDDGLGRWAHKLGHQLAEESPETQAIPFTDLLDTLSETTQLLLQYPYCLPLYLFLARIYGNLGYPDLAAGAAYKALLLSDAVRDESDEYHEQATEAVEEVLARSPLPHLCRHSSSRQDKDCSDVVAAVETFYLSLIYHVLATSLLQCGCFRSAHQYCSLAVKMFPDDLHVQKMMSDIRHNVAQVSEESSLSSIDLNATATWPDQGLVRREQYQWNDFEPDRFGNLDELNAMMTEVAPKLEVVAVDLPLLSAALSSTVAERTTKQLGIFAKEDIQPGEIVLKEKSLLTANNKLQDALCDACSTDLPLIGSPDFDKTVACGDCEIVFCSQDCHDAAMEVYHPALCEKDLDAVARDVLPAQAADSLYSLLLQRALAMAETQQCHPLALKEVKYIWGDFCNVLMEKTQYTNLSKRSAFRNMPRTLPFSFEYNIRLPFHMLEKMDIDIFRNPQYDVWVFNSLYAKFRGTASARLSGLGGRTIRGPEVSAVHSMWCMANHSCDPNVSWEWGGEINFWARENRVAWQRDGEKIWRSEPGIRKGEEVFNHYCDVELGVKDRREWASGSLGGDCRCARCVWEAKEDS</sequence>
<name>A0AAJ0G8X5_9PEZI</name>
<proteinExistence type="predicted"/>
<dbReference type="InterPro" id="IPR050869">
    <property type="entry name" value="H3K4_H4K5_MeTrfase"/>
</dbReference>
<accession>A0AAJ0G8X5</accession>
<dbReference type="PANTHER" id="PTHR12197:SF273">
    <property type="entry name" value="MYND-TYPE ZINC FINGER PROTEIN SAMB"/>
    <property type="match status" value="1"/>
</dbReference>
<dbReference type="Proteomes" id="UP001271007">
    <property type="component" value="Unassembled WGS sequence"/>
</dbReference>
<comment type="caution">
    <text evidence="2">The sequence shown here is derived from an EMBL/GenBank/DDBJ whole genome shotgun (WGS) entry which is preliminary data.</text>
</comment>